<sequence>MNNHLLPPASGQSMRSRAVALSVLLLATVGSALAQSILNIGANTHVVGTGAAQLVYGGGALTNNGSLSMAVGPLQFNGPTTYSGAGTATVGNVLFSHATGSSTLNSLLSVTNQATLAANTALNANGQLYLRTDQFAGANLVNDGVLTGTVQGLVTNASVQTGSTAYSSQLSANVSGGVMQYQWQSSPDNNTWADVAGATAATYTASVAAPVYYRARLTTANSSYDQPSPGVFLAYTGPSTVCACLQITAVRVR</sequence>
<name>A0ABS3JDW9_9BACT</name>
<evidence type="ECO:0000313" key="1">
    <source>
        <dbReference type="EMBL" id="MBO0948190.1"/>
    </source>
</evidence>
<proteinExistence type="predicted"/>
<evidence type="ECO:0000313" key="2">
    <source>
        <dbReference type="Proteomes" id="UP000664628"/>
    </source>
</evidence>
<comment type="caution">
    <text evidence="1">The sequence shown here is derived from an EMBL/GenBank/DDBJ whole genome shotgun (WGS) entry which is preliminary data.</text>
</comment>
<gene>
    <name evidence="1" type="ORF">J2I46_06325</name>
</gene>
<dbReference type="RefSeq" id="WP_207328155.1">
    <property type="nucleotide sequence ID" value="NZ_JAFMYW010000002.1"/>
</dbReference>
<keyword evidence="2" id="KW-1185">Reference proteome</keyword>
<protein>
    <submittedName>
        <fullName evidence="1">Uncharacterized protein</fullName>
    </submittedName>
</protein>
<reference evidence="1 2" key="1">
    <citation type="submission" date="2021-03" db="EMBL/GenBank/DDBJ databases">
        <title>Fibrella sp. HMF5405 genome sequencing and assembly.</title>
        <authorList>
            <person name="Kang H."/>
            <person name="Kim H."/>
            <person name="Bae S."/>
            <person name="Joh K."/>
        </authorList>
    </citation>
    <scope>NUCLEOTIDE SEQUENCE [LARGE SCALE GENOMIC DNA]</scope>
    <source>
        <strain evidence="1 2">HMF5405</strain>
    </source>
</reference>
<dbReference type="Gene3D" id="2.60.40.2700">
    <property type="match status" value="1"/>
</dbReference>
<organism evidence="1 2">
    <name type="scientific">Fibrella forsythiae</name>
    <dbReference type="NCBI Taxonomy" id="2817061"/>
    <lineage>
        <taxon>Bacteria</taxon>
        <taxon>Pseudomonadati</taxon>
        <taxon>Bacteroidota</taxon>
        <taxon>Cytophagia</taxon>
        <taxon>Cytophagales</taxon>
        <taxon>Spirosomataceae</taxon>
        <taxon>Fibrella</taxon>
    </lineage>
</organism>
<dbReference type="EMBL" id="JAFMYW010000002">
    <property type="protein sequence ID" value="MBO0948190.1"/>
    <property type="molecule type" value="Genomic_DNA"/>
</dbReference>
<dbReference type="Proteomes" id="UP000664628">
    <property type="component" value="Unassembled WGS sequence"/>
</dbReference>
<accession>A0ABS3JDW9</accession>